<evidence type="ECO:0000313" key="2">
    <source>
        <dbReference type="Proteomes" id="UP001239213"/>
    </source>
</evidence>
<accession>A0AAI9YD80</accession>
<dbReference type="Proteomes" id="UP001239213">
    <property type="component" value="Unassembled WGS sequence"/>
</dbReference>
<evidence type="ECO:0000313" key="1">
    <source>
        <dbReference type="EMBL" id="KAK1498354.1"/>
    </source>
</evidence>
<comment type="caution">
    <text evidence="1">The sequence shown here is derived from an EMBL/GenBank/DDBJ whole genome shotgun (WGS) entry which is preliminary data.</text>
</comment>
<name>A0AAI9YD80_9PEZI</name>
<sequence>MSSPSLYRNTCLFPVSVSRSRFRAGPDVERPVTPLTIVGKPSVLLILLHGWTEGPVFCGRLEYDSHYPAWLGRAPKTGMGTDTHTNLKRRASGNAPSADLVWYLGQEGRLGSGSGRYSHTGNNSPLKAPHDFQVGTEQEANGGPLDWDTCLLGLFEESGRLEIERPTNLGLTIYRNDLIGITAELMRVIHLVPFISPQLMHFSGQTRAPSGPGIVPTGGGEWCGLIGTSASLAALVYLHCLFHDQLALRFVAVRRSVSGKMIVALTLPTRTRRQEPTTLDHCKAGLLIWHCRSWLACASLQSAKTLDNFHFPPCEKPEASATPLRNKDANLESRAVLHSNTAFMDQTLNIPLLCVGRNAVDGYYPTPKRSLPSRSEAKKIMIGQSPQNADHGFGLGGGVDPVRRLRWAALLSHTDTDCWEELVVLASIGHRIAFDPGTLSLFESRESIFPSESRLRARSRISACEAAARNDGLKPSQLTEMRKKEALSCSRGGWNGRYHRIANREIETPDKREDPWARYPHGLKNSALGARKEKAHRTLLRHDIERTDMSRHGSSSSKAGAIFVATAVVRSEVSISKARAKPHRLATLPMELLSNAVSVDTDMPASSSTEVPKGSGGPVRTAMNMYPYIEMFSLQTAHMSRDRLALRMGFLSVQAADSVMIGSNNAEKEKRFGDWDPGRTGV</sequence>
<dbReference type="EMBL" id="MPDP01000004">
    <property type="protein sequence ID" value="KAK1498354.1"/>
    <property type="molecule type" value="Genomic_DNA"/>
</dbReference>
<dbReference type="AlphaFoldDB" id="A0AAI9YD80"/>
<proteinExistence type="predicted"/>
<organism evidence="1 2">
    <name type="scientific">Colletotrichum cuscutae</name>
    <dbReference type="NCBI Taxonomy" id="1209917"/>
    <lineage>
        <taxon>Eukaryota</taxon>
        <taxon>Fungi</taxon>
        <taxon>Dikarya</taxon>
        <taxon>Ascomycota</taxon>
        <taxon>Pezizomycotina</taxon>
        <taxon>Sordariomycetes</taxon>
        <taxon>Hypocreomycetidae</taxon>
        <taxon>Glomerellales</taxon>
        <taxon>Glomerellaceae</taxon>
        <taxon>Colletotrichum</taxon>
        <taxon>Colletotrichum acutatum species complex</taxon>
    </lineage>
</organism>
<protein>
    <submittedName>
        <fullName evidence="1">Uncharacterized protein</fullName>
    </submittedName>
</protein>
<gene>
    <name evidence="1" type="ORF">CCUS01_12832</name>
</gene>
<reference evidence="1" key="1">
    <citation type="submission" date="2016-11" db="EMBL/GenBank/DDBJ databases">
        <title>The genome sequence of Colletotrichum cuscutae.</title>
        <authorList>
            <person name="Baroncelli R."/>
        </authorList>
    </citation>
    <scope>NUCLEOTIDE SEQUENCE</scope>
    <source>
        <strain evidence="1">IMI 304802</strain>
    </source>
</reference>
<keyword evidence="2" id="KW-1185">Reference proteome</keyword>